<dbReference type="InterPro" id="IPR000182">
    <property type="entry name" value="GNAT_dom"/>
</dbReference>
<dbReference type="PANTHER" id="PTHR43792:SF1">
    <property type="entry name" value="N-ACETYLTRANSFERASE DOMAIN-CONTAINING PROTEIN"/>
    <property type="match status" value="1"/>
</dbReference>
<organism evidence="2 3">
    <name type="scientific">Pseudomyxococcus hansupus</name>
    <dbReference type="NCBI Taxonomy" id="1297742"/>
    <lineage>
        <taxon>Bacteria</taxon>
        <taxon>Pseudomonadati</taxon>
        <taxon>Myxococcota</taxon>
        <taxon>Myxococcia</taxon>
        <taxon>Myxococcales</taxon>
        <taxon>Cystobacterineae</taxon>
        <taxon>Myxococcaceae</taxon>
        <taxon>Pseudomyxococcus</taxon>
    </lineage>
</organism>
<dbReference type="EMBL" id="CP012109">
    <property type="protein sequence ID" value="AKQ65989.1"/>
    <property type="molecule type" value="Genomic_DNA"/>
</dbReference>
<dbReference type="AlphaFoldDB" id="A0A0H4WT74"/>
<proteinExistence type="predicted"/>
<dbReference type="eggNOG" id="COG1670">
    <property type="taxonomic scope" value="Bacteria"/>
</dbReference>
<protein>
    <submittedName>
        <fullName evidence="2">Acetyltransferase, GNAT family</fullName>
    </submittedName>
</protein>
<dbReference type="PROSITE" id="PS51186">
    <property type="entry name" value="GNAT"/>
    <property type="match status" value="1"/>
</dbReference>
<dbReference type="PANTHER" id="PTHR43792">
    <property type="entry name" value="GNAT FAMILY, PUTATIVE (AFU_ORTHOLOGUE AFUA_3G00765)-RELATED-RELATED"/>
    <property type="match status" value="1"/>
</dbReference>
<sequence>MSRGITVTMRMWRGGASRGTLPAMREAFERVTTERLLLRAVSRSDVNAVFTLHSDPETNRFSLTGAMTSMDEARHRTALWMEDWAQRDLGYWVAERREAPGDVVGFGGLRYKVLEGLLVLNLAYRFSPRTWGSGFATEMARAALDLARRHLPEVPVIAIIHPDNVASLRVAERLGMRLERHVDYEGTPNRLYVPGER</sequence>
<evidence type="ECO:0000259" key="1">
    <source>
        <dbReference type="PROSITE" id="PS51186"/>
    </source>
</evidence>
<dbReference type="InterPro" id="IPR051531">
    <property type="entry name" value="N-acetyltransferase"/>
</dbReference>
<dbReference type="SUPFAM" id="SSF55729">
    <property type="entry name" value="Acyl-CoA N-acyltransferases (Nat)"/>
    <property type="match status" value="1"/>
</dbReference>
<dbReference type="STRING" id="1297742.A176_002901"/>
<dbReference type="PATRIC" id="fig|1297742.4.peg.2929"/>
<dbReference type="RefSeq" id="WP_002636451.1">
    <property type="nucleotide sequence ID" value="NZ_CP012109.1"/>
</dbReference>
<feature type="domain" description="N-acetyltransferase" evidence="1">
    <location>
        <begin position="36"/>
        <end position="194"/>
    </location>
</feature>
<keyword evidence="2" id="KW-0808">Transferase</keyword>
<dbReference type="Pfam" id="PF13302">
    <property type="entry name" value="Acetyltransf_3"/>
    <property type="match status" value="1"/>
</dbReference>
<dbReference type="InterPro" id="IPR016181">
    <property type="entry name" value="Acyl_CoA_acyltransferase"/>
</dbReference>
<name>A0A0H4WT74_9BACT</name>
<keyword evidence="3" id="KW-1185">Reference proteome</keyword>
<evidence type="ECO:0000313" key="2">
    <source>
        <dbReference type="EMBL" id="AKQ65989.1"/>
    </source>
</evidence>
<dbReference type="KEGG" id="mym:A176_002901"/>
<dbReference type="GO" id="GO:0016747">
    <property type="term" value="F:acyltransferase activity, transferring groups other than amino-acyl groups"/>
    <property type="evidence" value="ECO:0007669"/>
    <property type="project" value="InterPro"/>
</dbReference>
<dbReference type="Proteomes" id="UP000009026">
    <property type="component" value="Chromosome"/>
</dbReference>
<evidence type="ECO:0000313" key="3">
    <source>
        <dbReference type="Proteomes" id="UP000009026"/>
    </source>
</evidence>
<gene>
    <name evidence="2" type="ORF">A176_002901</name>
</gene>
<accession>A0A0H4WT74</accession>
<dbReference type="Gene3D" id="3.40.630.30">
    <property type="match status" value="1"/>
</dbReference>
<reference evidence="2 3" key="1">
    <citation type="journal article" date="2016" name="PLoS ONE">
        <title>Complete Genome Sequence and Comparative Genomics of a Novel Myxobacterium Myxococcus hansupus.</title>
        <authorList>
            <person name="Sharma G."/>
            <person name="Narwani T."/>
            <person name="Subramanian S."/>
        </authorList>
    </citation>
    <scope>NUCLEOTIDE SEQUENCE [LARGE SCALE GENOMIC DNA]</scope>
    <source>
        <strain evidence="3">mixupus</strain>
    </source>
</reference>